<dbReference type="PANTHER" id="PTHR47637:SF1">
    <property type="entry name" value="CHAPERONE SURA"/>
    <property type="match status" value="1"/>
</dbReference>
<dbReference type="EMBL" id="CP048877">
    <property type="protein sequence ID" value="QIJ70856.1"/>
    <property type="molecule type" value="Genomic_DNA"/>
</dbReference>
<dbReference type="AlphaFoldDB" id="A0A6G7PTG9"/>
<protein>
    <submittedName>
        <fullName evidence="2">Uncharacterized protein</fullName>
    </submittedName>
</protein>
<keyword evidence="1" id="KW-0732">Signal</keyword>
<dbReference type="PANTHER" id="PTHR47637">
    <property type="entry name" value="CHAPERONE SURA"/>
    <property type="match status" value="1"/>
</dbReference>
<dbReference type="PROSITE" id="PS50198">
    <property type="entry name" value="PPIC_PPIASE_2"/>
    <property type="match status" value="1"/>
</dbReference>
<dbReference type="InterPro" id="IPR050280">
    <property type="entry name" value="OMP_Chaperone_SurA"/>
</dbReference>
<sequence length="326" mass="38010">MLGIKRMWHQRIIFSTWWLWIVLLWPFPSSAKVVDRVVAVVNDQVITLSELDQAAAPYYQKFLSRSIDPTEREALLERIRHQVLQQLIDEELTREEAKRLGIKVTPAEIESAMENMARENGLTLSEFQERLKAQGIDPQEYRQRLADQLLRLKLVNVQVKGRIVVTDEEIKEYWKKHYVSGHKRFFLQQIGFLVRNPSEEKKKMAKAQAALKELEKGVPFAEVARRYSELPTAKDGGDLGYFDLKDLSPEVREVVKTLTPGEYSGIIKGPGIIQIIRLKALDEEVKKPLSAVKDEIRRKLYQEKVDQRFKQWLKELRSQSYIEVLL</sequence>
<keyword evidence="3" id="KW-1185">Reference proteome</keyword>
<evidence type="ECO:0000256" key="1">
    <source>
        <dbReference type="ARBA" id="ARBA00022729"/>
    </source>
</evidence>
<dbReference type="SUPFAM" id="SSF109998">
    <property type="entry name" value="Triger factor/SurA peptide-binding domain-like"/>
    <property type="match status" value="1"/>
</dbReference>
<dbReference type="Gene3D" id="1.10.4030.10">
    <property type="entry name" value="Porin chaperone SurA, peptide-binding domain"/>
    <property type="match status" value="1"/>
</dbReference>
<dbReference type="InterPro" id="IPR046357">
    <property type="entry name" value="PPIase_dom_sf"/>
</dbReference>
<dbReference type="InterPro" id="IPR027304">
    <property type="entry name" value="Trigger_fact/SurA_dom_sf"/>
</dbReference>
<dbReference type="GO" id="GO:0003755">
    <property type="term" value="F:peptidyl-prolyl cis-trans isomerase activity"/>
    <property type="evidence" value="ECO:0007669"/>
    <property type="project" value="InterPro"/>
</dbReference>
<organism evidence="2 3">
    <name type="scientific">Thermosulfuriphilus ammonigenes</name>
    <dbReference type="NCBI Taxonomy" id="1936021"/>
    <lineage>
        <taxon>Bacteria</taxon>
        <taxon>Pseudomonadati</taxon>
        <taxon>Thermodesulfobacteriota</taxon>
        <taxon>Thermodesulfobacteria</taxon>
        <taxon>Thermodesulfobacteriales</taxon>
        <taxon>Thermodesulfobacteriaceae</taxon>
        <taxon>Thermosulfuriphilus</taxon>
    </lineage>
</organism>
<dbReference type="PROSITE" id="PS01096">
    <property type="entry name" value="PPIC_PPIASE_1"/>
    <property type="match status" value="1"/>
</dbReference>
<dbReference type="InterPro" id="IPR000297">
    <property type="entry name" value="PPIase_PpiC"/>
</dbReference>
<name>A0A6G7PTG9_9BACT</name>
<dbReference type="KEGG" id="tav:G4V39_00590"/>
<dbReference type="Pfam" id="PF00639">
    <property type="entry name" value="Rotamase"/>
    <property type="match status" value="1"/>
</dbReference>
<dbReference type="Pfam" id="PF13624">
    <property type="entry name" value="SurA_N_3"/>
    <property type="match status" value="1"/>
</dbReference>
<dbReference type="Gene3D" id="3.10.50.40">
    <property type="match status" value="1"/>
</dbReference>
<evidence type="ECO:0000313" key="3">
    <source>
        <dbReference type="Proteomes" id="UP000502179"/>
    </source>
</evidence>
<dbReference type="InterPro" id="IPR023058">
    <property type="entry name" value="PPIase_PpiC_CS"/>
</dbReference>
<dbReference type="SUPFAM" id="SSF54534">
    <property type="entry name" value="FKBP-like"/>
    <property type="match status" value="1"/>
</dbReference>
<accession>A0A6G7PTG9</accession>
<dbReference type="Proteomes" id="UP000502179">
    <property type="component" value="Chromosome"/>
</dbReference>
<dbReference type="RefSeq" id="WP_166031079.1">
    <property type="nucleotide sequence ID" value="NZ_CP048877.1"/>
</dbReference>
<evidence type="ECO:0000313" key="2">
    <source>
        <dbReference type="EMBL" id="QIJ70856.1"/>
    </source>
</evidence>
<reference evidence="2 3" key="1">
    <citation type="submission" date="2020-02" db="EMBL/GenBank/DDBJ databases">
        <title>Genome analysis of Thermosulfuriphilus ammonigenes ST65T, an anaerobic thermophilic chemolithoautotrophic bacterium isolated from a deep-sea hydrothermal vent.</title>
        <authorList>
            <person name="Slobodkina G."/>
            <person name="Allioux M."/>
            <person name="Merkel A."/>
            <person name="Alain K."/>
            <person name="Jebbar M."/>
            <person name="Slobodkin A."/>
        </authorList>
    </citation>
    <scope>NUCLEOTIDE SEQUENCE [LARGE SCALE GENOMIC DNA]</scope>
    <source>
        <strain evidence="2 3">ST65</strain>
    </source>
</reference>
<gene>
    <name evidence="2" type="ORF">G4V39_00590</name>
</gene>
<proteinExistence type="predicted"/>